<accession>A0A1H6KPW2</accession>
<sequence length="153" mass="16769">MSVLTEHTVLPPTGEAPDSRDLASALASDRKFHLVDESGHTFPLTAELQTVLAQALTALSAGQAVTLESLDTLLSTQEAANLLGISRPTLVKLLESGEIPFTKPGRHRRVQLQHLLDYQRLQREHRGEELATMTAEAADDDAYRAINGFTRTR</sequence>
<evidence type="ECO:0000313" key="4">
    <source>
        <dbReference type="Proteomes" id="UP000182915"/>
    </source>
</evidence>
<dbReference type="STRING" id="370526.SAMN04489835_3737"/>
<dbReference type="Proteomes" id="UP000182915">
    <property type="component" value="Chromosome I"/>
</dbReference>
<dbReference type="Pfam" id="PF12728">
    <property type="entry name" value="HTH_17"/>
    <property type="match status" value="1"/>
</dbReference>
<dbReference type="OrthoDB" id="26212at2"/>
<proteinExistence type="predicted"/>
<evidence type="ECO:0000256" key="1">
    <source>
        <dbReference type="SAM" id="MobiDB-lite"/>
    </source>
</evidence>
<reference evidence="4" key="1">
    <citation type="submission" date="2016-10" db="EMBL/GenBank/DDBJ databases">
        <authorList>
            <person name="Varghese N."/>
            <person name="Submissions S."/>
        </authorList>
    </citation>
    <scope>NUCLEOTIDE SEQUENCE [LARGE SCALE GENOMIC DNA]</scope>
    <source>
        <strain evidence="4">DSM 45405</strain>
    </source>
</reference>
<dbReference type="AlphaFoldDB" id="A0A1H6KPW2"/>
<dbReference type="InterPro" id="IPR010093">
    <property type="entry name" value="SinI_DNA-bd"/>
</dbReference>
<protein>
    <submittedName>
        <fullName evidence="3">DNA binding domain-containing protein, excisionase family</fullName>
    </submittedName>
</protein>
<dbReference type="EMBL" id="LT629971">
    <property type="protein sequence ID" value="SEH75877.1"/>
    <property type="molecule type" value="Genomic_DNA"/>
</dbReference>
<name>A0A1H6KPW2_MYCRU</name>
<dbReference type="GO" id="GO:0003677">
    <property type="term" value="F:DNA binding"/>
    <property type="evidence" value="ECO:0007669"/>
    <property type="project" value="InterPro"/>
</dbReference>
<dbReference type="InterPro" id="IPR041657">
    <property type="entry name" value="HTH_17"/>
</dbReference>
<evidence type="ECO:0000259" key="2">
    <source>
        <dbReference type="Pfam" id="PF12728"/>
    </source>
</evidence>
<feature type="region of interest" description="Disordered" evidence="1">
    <location>
        <begin position="1"/>
        <end position="20"/>
    </location>
</feature>
<dbReference type="SUPFAM" id="SSF46955">
    <property type="entry name" value="Putative DNA-binding domain"/>
    <property type="match status" value="1"/>
</dbReference>
<evidence type="ECO:0000313" key="3">
    <source>
        <dbReference type="EMBL" id="SEH75877.1"/>
    </source>
</evidence>
<keyword evidence="4" id="KW-1185">Reference proteome</keyword>
<feature type="domain" description="Helix-turn-helix" evidence="2">
    <location>
        <begin position="73"/>
        <end position="120"/>
    </location>
</feature>
<organism evidence="3 4">
    <name type="scientific">Mycolicibacterium rutilum</name>
    <name type="common">Mycobacterium rutilum</name>
    <dbReference type="NCBI Taxonomy" id="370526"/>
    <lineage>
        <taxon>Bacteria</taxon>
        <taxon>Bacillati</taxon>
        <taxon>Actinomycetota</taxon>
        <taxon>Actinomycetes</taxon>
        <taxon>Mycobacteriales</taxon>
        <taxon>Mycobacteriaceae</taxon>
        <taxon>Mycolicibacterium</taxon>
    </lineage>
</organism>
<gene>
    <name evidence="3" type="ORF">SAMN04489835_3737</name>
</gene>
<dbReference type="InterPro" id="IPR009061">
    <property type="entry name" value="DNA-bd_dom_put_sf"/>
</dbReference>
<dbReference type="RefSeq" id="WP_083408423.1">
    <property type="nucleotide sequence ID" value="NZ_LT629971.1"/>
</dbReference>
<dbReference type="NCBIfam" id="TIGR01764">
    <property type="entry name" value="excise"/>
    <property type="match status" value="1"/>
</dbReference>